<dbReference type="GO" id="GO:0016491">
    <property type="term" value="F:oxidoreductase activity"/>
    <property type="evidence" value="ECO:0007669"/>
    <property type="project" value="UniProtKB-KW"/>
</dbReference>
<dbReference type="PANTHER" id="PTHR42901">
    <property type="entry name" value="ALCOHOL DEHYDROGENASE"/>
    <property type="match status" value="1"/>
</dbReference>
<evidence type="ECO:0000256" key="2">
    <source>
        <dbReference type="ARBA" id="ARBA00023002"/>
    </source>
</evidence>
<protein>
    <submittedName>
        <fullName evidence="3">Short chain dehydrogenase family protein</fullName>
    </submittedName>
</protein>
<dbReference type="InterPro" id="IPR036291">
    <property type="entry name" value="NAD(P)-bd_dom_sf"/>
</dbReference>
<dbReference type="PANTHER" id="PTHR42901:SF1">
    <property type="entry name" value="ALCOHOL DEHYDROGENASE"/>
    <property type="match status" value="1"/>
</dbReference>
<dbReference type="InterPro" id="IPR002347">
    <property type="entry name" value="SDR_fam"/>
</dbReference>
<dbReference type="Pfam" id="PF00106">
    <property type="entry name" value="adh_short"/>
    <property type="match status" value="1"/>
</dbReference>
<dbReference type="EMBL" id="BFBB01000009">
    <property type="protein sequence ID" value="GBF51980.1"/>
    <property type="molecule type" value="Genomic_DNA"/>
</dbReference>
<proteinExistence type="inferred from homology"/>
<keyword evidence="2" id="KW-0560">Oxidoreductase</keyword>
<keyword evidence="4" id="KW-1185">Reference proteome</keyword>
<comment type="similarity">
    <text evidence="1">Belongs to the short-chain dehydrogenases/reductases (SDR) family.</text>
</comment>
<dbReference type="Gene3D" id="3.40.50.720">
    <property type="entry name" value="NAD(P)-binding Rossmann-like Domain"/>
    <property type="match status" value="1"/>
</dbReference>
<comment type="caution">
    <text evidence="3">The sequence shown here is derived from an EMBL/GenBank/DDBJ whole genome shotgun (WGS) entry which is preliminary data.</text>
</comment>
<evidence type="ECO:0000313" key="4">
    <source>
        <dbReference type="Proteomes" id="UP000245133"/>
    </source>
</evidence>
<dbReference type="OrthoDB" id="9793825at2"/>
<dbReference type="SUPFAM" id="SSF51735">
    <property type="entry name" value="NAD(P)-binding Rossmann-fold domains"/>
    <property type="match status" value="1"/>
</dbReference>
<evidence type="ECO:0000256" key="1">
    <source>
        <dbReference type="ARBA" id="ARBA00006484"/>
    </source>
</evidence>
<dbReference type="Proteomes" id="UP000245133">
    <property type="component" value="Unassembled WGS sequence"/>
</dbReference>
<gene>
    <name evidence="3" type="ORF">LPTSP4_35180</name>
</gene>
<dbReference type="PRINTS" id="PR00081">
    <property type="entry name" value="GDHRDH"/>
</dbReference>
<dbReference type="RefSeq" id="WP_108978359.1">
    <property type="nucleotide sequence ID" value="NZ_BFBB01000009.1"/>
</dbReference>
<accession>A0A2P2E528</accession>
<dbReference type="InterPro" id="IPR020904">
    <property type="entry name" value="Sc_DH/Rdtase_CS"/>
</dbReference>
<reference evidence="3 4" key="1">
    <citation type="submission" date="2018-02" db="EMBL/GenBank/DDBJ databases">
        <title>Novel Leptospira species isolated from soil and water in Japan.</title>
        <authorList>
            <person name="Nakao R."/>
            <person name="Masuzawa T."/>
        </authorList>
    </citation>
    <scope>NUCLEOTIDE SEQUENCE [LARGE SCALE GENOMIC DNA]</scope>
    <source>
        <strain evidence="3 4">YH101</strain>
    </source>
</reference>
<organism evidence="3 4">
    <name type="scientific">Leptospira ryugenii</name>
    <dbReference type="NCBI Taxonomy" id="1917863"/>
    <lineage>
        <taxon>Bacteria</taxon>
        <taxon>Pseudomonadati</taxon>
        <taxon>Spirochaetota</taxon>
        <taxon>Spirochaetia</taxon>
        <taxon>Leptospirales</taxon>
        <taxon>Leptospiraceae</taxon>
        <taxon>Leptospira</taxon>
    </lineage>
</organism>
<dbReference type="AlphaFoldDB" id="A0A2P2E528"/>
<dbReference type="PROSITE" id="PS00061">
    <property type="entry name" value="ADH_SHORT"/>
    <property type="match status" value="1"/>
</dbReference>
<name>A0A2P2E528_9LEPT</name>
<sequence>MKKRILVFGAGSGIGKALLEKLSNSPFGTESLVIGFSRRGEAQSSSFQHGKNYHLDLSEKDLESKLTRFFEMIDFEQGNVCLYFAQGDGLFQPVQNVQKEDVSAHFQLNVFSILSILKQIYPYISKMNNLTLVFLSSTASKMGFPNSSSYVASKHSVAGIAKSIREEWKDLGVKVVNVYLGAVYTEIWNERTEFSPSDMISVTELADFLSNFSFLPKSLYVDEVHITPRKGIL</sequence>
<evidence type="ECO:0000313" key="3">
    <source>
        <dbReference type="EMBL" id="GBF51980.1"/>
    </source>
</evidence>